<name>A0ABP3P945_9PROT</name>
<evidence type="ECO:0000256" key="1">
    <source>
        <dbReference type="ARBA" id="ARBA00022676"/>
    </source>
</evidence>
<dbReference type="Proteomes" id="UP001499951">
    <property type="component" value="Unassembled WGS sequence"/>
</dbReference>
<reference evidence="4" key="1">
    <citation type="journal article" date="2019" name="Int. J. Syst. Evol. Microbiol.">
        <title>The Global Catalogue of Microorganisms (GCM) 10K type strain sequencing project: providing services to taxonomists for standard genome sequencing and annotation.</title>
        <authorList>
            <consortium name="The Broad Institute Genomics Platform"/>
            <consortium name="The Broad Institute Genome Sequencing Center for Infectious Disease"/>
            <person name="Wu L."/>
            <person name="Ma J."/>
        </authorList>
    </citation>
    <scope>NUCLEOTIDE SEQUENCE [LARGE SCALE GENOMIC DNA]</scope>
    <source>
        <strain evidence="4">JCM 15089</strain>
    </source>
</reference>
<dbReference type="PANTHER" id="PTHR34136">
    <property type="match status" value="1"/>
</dbReference>
<keyword evidence="2" id="KW-0808">Transferase</keyword>
<protein>
    <recommendedName>
        <fullName evidence="5">Glycosyltransferase</fullName>
    </recommendedName>
</protein>
<organism evidence="3 4">
    <name type="scientific">Rhizomicrobium electricum</name>
    <dbReference type="NCBI Taxonomy" id="480070"/>
    <lineage>
        <taxon>Bacteria</taxon>
        <taxon>Pseudomonadati</taxon>
        <taxon>Pseudomonadota</taxon>
        <taxon>Alphaproteobacteria</taxon>
        <taxon>Micropepsales</taxon>
        <taxon>Micropepsaceae</taxon>
        <taxon>Rhizomicrobium</taxon>
    </lineage>
</organism>
<dbReference type="PANTHER" id="PTHR34136:SF1">
    <property type="entry name" value="UDP-N-ACETYL-D-MANNOSAMINURONIC ACID TRANSFERASE"/>
    <property type="match status" value="1"/>
</dbReference>
<evidence type="ECO:0000256" key="2">
    <source>
        <dbReference type="ARBA" id="ARBA00022679"/>
    </source>
</evidence>
<evidence type="ECO:0008006" key="5">
    <source>
        <dbReference type="Google" id="ProtNLM"/>
    </source>
</evidence>
<evidence type="ECO:0000313" key="3">
    <source>
        <dbReference type="EMBL" id="GAA0561238.1"/>
    </source>
</evidence>
<dbReference type="Pfam" id="PF03808">
    <property type="entry name" value="Glyco_tran_WecG"/>
    <property type="match status" value="1"/>
</dbReference>
<comment type="caution">
    <text evidence="3">The sequence shown here is derived from an EMBL/GenBank/DDBJ whole genome shotgun (WGS) entry which is preliminary data.</text>
</comment>
<gene>
    <name evidence="3" type="ORF">GCM10008942_07070</name>
</gene>
<dbReference type="InterPro" id="IPR004629">
    <property type="entry name" value="WecG_TagA_CpsF"/>
</dbReference>
<dbReference type="NCBIfam" id="TIGR00696">
    <property type="entry name" value="wecG_tagA_cpsF"/>
    <property type="match status" value="1"/>
</dbReference>
<dbReference type="EMBL" id="BAAADD010000002">
    <property type="protein sequence ID" value="GAA0561238.1"/>
    <property type="molecule type" value="Genomic_DNA"/>
</dbReference>
<evidence type="ECO:0000313" key="4">
    <source>
        <dbReference type="Proteomes" id="UP001499951"/>
    </source>
</evidence>
<accession>A0ABP3P945</accession>
<dbReference type="RefSeq" id="WP_166932032.1">
    <property type="nucleotide sequence ID" value="NZ_BAAADD010000002.1"/>
</dbReference>
<dbReference type="CDD" id="cd06533">
    <property type="entry name" value="Glyco_transf_WecG_TagA"/>
    <property type="match status" value="1"/>
</dbReference>
<keyword evidence="4" id="KW-1185">Reference proteome</keyword>
<proteinExistence type="predicted"/>
<sequence>MTGEQIVQRMMFERIPAGEGARLLVTANVDHISNLVRNARFRAAYEHAWVATADGMPVYLYTRLRDGCVPERVTGADLTVALLGRLPPWCRPFFVVGSLETAERLRDKLTSNGFRGDAIGAACPAFGFESDPAASAALAKAIRDHRATHVLFGLGAPKSETWIHEHRNCMGDVYALAIGASLDFYVGLRRRAPVWMQRCGLEWAWRVASEPVRLFRRYFVESWYAIWAVMLDLFVVRLPTEPLETNEDRLSA</sequence>
<keyword evidence="1" id="KW-0328">Glycosyltransferase</keyword>